<dbReference type="GO" id="GO:0046654">
    <property type="term" value="P:tetrahydrofolate biosynthetic process"/>
    <property type="evidence" value="ECO:0007669"/>
    <property type="project" value="TreeGrafter"/>
</dbReference>
<keyword evidence="5 10" id="KW-0808">Transferase</keyword>
<dbReference type="PROSITE" id="PS50972">
    <property type="entry name" value="PTERIN_BINDING"/>
    <property type="match status" value="1"/>
</dbReference>
<keyword evidence="7" id="KW-0460">Magnesium</keyword>
<evidence type="ECO:0000256" key="3">
    <source>
        <dbReference type="ARBA" id="ARBA00004763"/>
    </source>
</evidence>
<dbReference type="OrthoDB" id="9811744at2"/>
<evidence type="ECO:0000256" key="6">
    <source>
        <dbReference type="ARBA" id="ARBA00022723"/>
    </source>
</evidence>
<comment type="pathway">
    <text evidence="3">Cofactor biosynthesis; tetrahydrofolate biosynthesis; 7,8-dihydrofolate from 2-amino-4-hydroxy-6-hydroxymethyl-7,8-dihydropteridine diphosphate and 4-aminobenzoate: step 1/2.</text>
</comment>
<comment type="catalytic activity">
    <reaction evidence="1">
        <text>(7,8-dihydropterin-6-yl)methyl diphosphate + 4-aminobenzoate = 7,8-dihydropteroate + diphosphate</text>
        <dbReference type="Rhea" id="RHEA:19949"/>
        <dbReference type="ChEBI" id="CHEBI:17836"/>
        <dbReference type="ChEBI" id="CHEBI:17839"/>
        <dbReference type="ChEBI" id="CHEBI:33019"/>
        <dbReference type="ChEBI" id="CHEBI:72950"/>
        <dbReference type="EC" id="2.5.1.15"/>
    </reaction>
</comment>
<evidence type="ECO:0000256" key="5">
    <source>
        <dbReference type="ARBA" id="ARBA00022679"/>
    </source>
</evidence>
<comment type="caution">
    <text evidence="10">The sequence shown here is derived from an EMBL/GenBank/DDBJ whole genome shotgun (WGS) entry which is preliminary data.</text>
</comment>
<dbReference type="GO" id="GO:0004156">
    <property type="term" value="F:dihydropteroate synthase activity"/>
    <property type="evidence" value="ECO:0007669"/>
    <property type="project" value="UniProtKB-EC"/>
</dbReference>
<dbReference type="GO" id="GO:0046872">
    <property type="term" value="F:metal ion binding"/>
    <property type="evidence" value="ECO:0007669"/>
    <property type="project" value="UniProtKB-KW"/>
</dbReference>
<evidence type="ECO:0000313" key="10">
    <source>
        <dbReference type="EMBL" id="TSJ41247.1"/>
    </source>
</evidence>
<dbReference type="InterPro" id="IPR011005">
    <property type="entry name" value="Dihydropteroate_synth-like_sf"/>
</dbReference>
<dbReference type="Pfam" id="PF00809">
    <property type="entry name" value="Pterin_bind"/>
    <property type="match status" value="1"/>
</dbReference>
<dbReference type="Proteomes" id="UP000316008">
    <property type="component" value="Unassembled WGS sequence"/>
</dbReference>
<keyword evidence="8" id="KW-0289">Folate biosynthesis</keyword>
<dbReference type="InterPro" id="IPR000489">
    <property type="entry name" value="Pterin-binding_dom"/>
</dbReference>
<sequence>MEFLRFENTTFSRERVLNIRGKLFTISAPQVMGIVNCTPDSFYSESQSSTIEKQQKLIDLHVKNGATWLDIGGYSSRPGAEHISEKEEIERIKFAVSYALEKYPDIQISVDTFQSAVAEYALEQGIHLINDISGGLINPEIFSIAADYQVPCILMHMRGTPQTMAQQNHYDNLLQEVLVELGTQVEKARTAGVKDIIIDPGFGFAKNSEQNLKLFSFLEAFQLFDCPVLVGISRKSLIYKTLGISAEDSLNGTTVLNNIALDKGANILRVHDVKEAVETVKLWEKIRGSLSMI</sequence>
<evidence type="ECO:0000256" key="8">
    <source>
        <dbReference type="ARBA" id="ARBA00022909"/>
    </source>
</evidence>
<dbReference type="SUPFAM" id="SSF51717">
    <property type="entry name" value="Dihydropteroate synthetase-like"/>
    <property type="match status" value="1"/>
</dbReference>
<evidence type="ECO:0000256" key="4">
    <source>
        <dbReference type="ARBA" id="ARBA00012458"/>
    </source>
</evidence>
<dbReference type="EMBL" id="VLPL01000008">
    <property type="protein sequence ID" value="TSJ41247.1"/>
    <property type="molecule type" value="Genomic_DNA"/>
</dbReference>
<evidence type="ECO:0000256" key="7">
    <source>
        <dbReference type="ARBA" id="ARBA00022842"/>
    </source>
</evidence>
<dbReference type="PANTHER" id="PTHR20941">
    <property type="entry name" value="FOLATE SYNTHESIS PROTEINS"/>
    <property type="match status" value="1"/>
</dbReference>
<dbReference type="NCBIfam" id="TIGR01496">
    <property type="entry name" value="DHPS"/>
    <property type="match status" value="1"/>
</dbReference>
<name>A0A556MMS0_9FLAO</name>
<dbReference type="AlphaFoldDB" id="A0A556MMS0"/>
<dbReference type="RefSeq" id="WP_144334058.1">
    <property type="nucleotide sequence ID" value="NZ_VLPL01000008.1"/>
</dbReference>
<dbReference type="CDD" id="cd00739">
    <property type="entry name" value="DHPS"/>
    <property type="match status" value="1"/>
</dbReference>
<dbReference type="GO" id="GO:0046656">
    <property type="term" value="P:folic acid biosynthetic process"/>
    <property type="evidence" value="ECO:0007669"/>
    <property type="project" value="UniProtKB-KW"/>
</dbReference>
<feature type="domain" description="Pterin-binding" evidence="9">
    <location>
        <begin position="29"/>
        <end position="281"/>
    </location>
</feature>
<organism evidence="10 11">
    <name type="scientific">Fluviicola chungangensis</name>
    <dbReference type="NCBI Taxonomy" id="2597671"/>
    <lineage>
        <taxon>Bacteria</taxon>
        <taxon>Pseudomonadati</taxon>
        <taxon>Bacteroidota</taxon>
        <taxon>Flavobacteriia</taxon>
        <taxon>Flavobacteriales</taxon>
        <taxon>Crocinitomicaceae</taxon>
        <taxon>Fluviicola</taxon>
    </lineage>
</organism>
<dbReference type="PANTHER" id="PTHR20941:SF1">
    <property type="entry name" value="FOLIC ACID SYNTHESIS PROTEIN FOL1"/>
    <property type="match status" value="1"/>
</dbReference>
<evidence type="ECO:0000259" key="9">
    <source>
        <dbReference type="PROSITE" id="PS50972"/>
    </source>
</evidence>
<evidence type="ECO:0000256" key="1">
    <source>
        <dbReference type="ARBA" id="ARBA00000012"/>
    </source>
</evidence>
<evidence type="ECO:0000256" key="2">
    <source>
        <dbReference type="ARBA" id="ARBA00001946"/>
    </source>
</evidence>
<keyword evidence="6" id="KW-0479">Metal-binding</keyword>
<dbReference type="InterPro" id="IPR006390">
    <property type="entry name" value="DHP_synth_dom"/>
</dbReference>
<proteinExistence type="predicted"/>
<comment type="cofactor">
    <cofactor evidence="2">
        <name>Mg(2+)</name>
        <dbReference type="ChEBI" id="CHEBI:18420"/>
    </cofactor>
</comment>
<gene>
    <name evidence="10" type="primary">folP</name>
    <name evidence="10" type="ORF">FO442_15150</name>
</gene>
<protein>
    <recommendedName>
        <fullName evidence="4">dihydropteroate synthase</fullName>
        <ecNumber evidence="4">2.5.1.15</ecNumber>
    </recommendedName>
</protein>
<dbReference type="GO" id="GO:0005829">
    <property type="term" value="C:cytosol"/>
    <property type="evidence" value="ECO:0007669"/>
    <property type="project" value="TreeGrafter"/>
</dbReference>
<accession>A0A556MMS0</accession>
<dbReference type="Gene3D" id="3.20.20.20">
    <property type="entry name" value="Dihydropteroate synthase-like"/>
    <property type="match status" value="1"/>
</dbReference>
<reference evidence="10 11" key="1">
    <citation type="submission" date="2019-07" db="EMBL/GenBank/DDBJ databases">
        <authorList>
            <person name="Huq M.A."/>
        </authorList>
    </citation>
    <scope>NUCLEOTIDE SEQUENCE [LARGE SCALE GENOMIC DNA]</scope>
    <source>
        <strain evidence="10 11">MAH-3</strain>
    </source>
</reference>
<dbReference type="InterPro" id="IPR045031">
    <property type="entry name" value="DHP_synth-like"/>
</dbReference>
<keyword evidence="11" id="KW-1185">Reference proteome</keyword>
<dbReference type="EC" id="2.5.1.15" evidence="4"/>
<evidence type="ECO:0000313" key="11">
    <source>
        <dbReference type="Proteomes" id="UP000316008"/>
    </source>
</evidence>